<protein>
    <recommendedName>
        <fullName evidence="5">Phosphate acetyltransferase</fullName>
        <ecNumber evidence="4">2.3.1.8</ecNumber>
    </recommendedName>
    <alternativeName>
        <fullName evidence="8">Phosphotransacetylase</fullName>
    </alternativeName>
</protein>
<sequence>MWTIKEIENKIKLVEKKQKIVFPEGNQLKIQENAQFLVEQNLAKPILLFNSRKEVPSNLNEKIEVVVLEEYNKEEMIEVFLEVRKGKLDKPTAVELLKQKTYFGVLMMKLNLADAMICGLEYTTADTLRPALQVIKTSPEYSIASSVFLMSKDENIYLFTDCALNVDPTSQQLADIASMAANFAKQLNEDDVQVAMLNYSTKGSGMGPSVEKVKEAVEILKTKNTKGILFDGEMQFDSAFDKSVRDKKYPESKITKEHANVYVFPDLNSGNIGYKIAQRLGNYQAAGPFILGLNKPVNDLSRGATLEDIKQTSIITIFTSMFNGGNK</sequence>
<evidence type="ECO:0000313" key="10">
    <source>
        <dbReference type="EMBL" id="AUB32049.1"/>
    </source>
</evidence>
<dbReference type="PIRSF" id="PIRSF000428">
    <property type="entry name" value="P_Ac_trans"/>
    <property type="match status" value="1"/>
</dbReference>
<dbReference type="NCBIfam" id="TIGR00651">
    <property type="entry name" value="pta"/>
    <property type="match status" value="1"/>
</dbReference>
<comment type="similarity">
    <text evidence="3">Belongs to the phosphate acetyltransferase and butyryltransferase family.</text>
</comment>
<comment type="pathway">
    <text evidence="2">Metabolic intermediate biosynthesis; acetyl-CoA biosynthesis; acetyl-CoA from acetate: step 2/2.</text>
</comment>
<accession>A0A2K8SF14</accession>
<evidence type="ECO:0000256" key="6">
    <source>
        <dbReference type="ARBA" id="ARBA00022679"/>
    </source>
</evidence>
<comment type="catalytic activity">
    <reaction evidence="1">
        <text>acetyl-CoA + phosphate = acetyl phosphate + CoA</text>
        <dbReference type="Rhea" id="RHEA:19521"/>
        <dbReference type="ChEBI" id="CHEBI:22191"/>
        <dbReference type="ChEBI" id="CHEBI:43474"/>
        <dbReference type="ChEBI" id="CHEBI:57287"/>
        <dbReference type="ChEBI" id="CHEBI:57288"/>
        <dbReference type="EC" id="2.3.1.8"/>
    </reaction>
</comment>
<evidence type="ECO:0000256" key="8">
    <source>
        <dbReference type="ARBA" id="ARBA00031108"/>
    </source>
</evidence>
<evidence type="ECO:0000313" key="11">
    <source>
        <dbReference type="Proteomes" id="UP000231823"/>
    </source>
</evidence>
<proteinExistence type="inferred from homology"/>
<dbReference type="EMBL" id="CP025057">
    <property type="protein sequence ID" value="AUB32049.1"/>
    <property type="molecule type" value="Genomic_DNA"/>
</dbReference>
<evidence type="ECO:0000259" key="9">
    <source>
        <dbReference type="Pfam" id="PF01515"/>
    </source>
</evidence>
<reference evidence="10 11" key="1">
    <citation type="submission" date="2017-12" db="EMBL/GenBank/DDBJ databases">
        <title>Complete genome sequence of Spiroplasma floricola 23-6 (ATCC 29989).</title>
        <authorList>
            <person name="Tsai Y.-M."/>
            <person name="Wu P.-S."/>
            <person name="Lo W.-S."/>
            <person name="Kuo C.-H."/>
        </authorList>
    </citation>
    <scope>NUCLEOTIDE SEQUENCE [LARGE SCALE GENOMIC DNA]</scope>
    <source>
        <strain evidence="10 11">23-6</strain>
    </source>
</reference>
<dbReference type="PANTHER" id="PTHR43356">
    <property type="entry name" value="PHOSPHATE ACETYLTRANSFERASE"/>
    <property type="match status" value="1"/>
</dbReference>
<dbReference type="SUPFAM" id="SSF53659">
    <property type="entry name" value="Isocitrate/Isopropylmalate dehydrogenase-like"/>
    <property type="match status" value="1"/>
</dbReference>
<evidence type="ECO:0000256" key="5">
    <source>
        <dbReference type="ARBA" id="ARBA00021528"/>
    </source>
</evidence>
<dbReference type="EC" id="2.3.1.8" evidence="4"/>
<dbReference type="InterPro" id="IPR042113">
    <property type="entry name" value="P_AcTrfase_dom1"/>
</dbReference>
<dbReference type="PANTHER" id="PTHR43356:SF3">
    <property type="entry name" value="PHOSPHATE ACETYLTRANSFERASE"/>
    <property type="match status" value="1"/>
</dbReference>
<dbReference type="InterPro" id="IPR002505">
    <property type="entry name" value="PTA_PTB"/>
</dbReference>
<evidence type="ECO:0000256" key="2">
    <source>
        <dbReference type="ARBA" id="ARBA00004989"/>
    </source>
</evidence>
<dbReference type="GO" id="GO:0008959">
    <property type="term" value="F:phosphate acetyltransferase activity"/>
    <property type="evidence" value="ECO:0007669"/>
    <property type="project" value="UniProtKB-EC"/>
</dbReference>
<feature type="domain" description="Phosphate acetyl/butaryl transferase" evidence="9">
    <location>
        <begin position="5"/>
        <end position="317"/>
    </location>
</feature>
<dbReference type="KEGG" id="sfz:SFLOR_v1c10010"/>
<dbReference type="NCBIfam" id="NF007233">
    <property type="entry name" value="PRK09653.1"/>
    <property type="match status" value="1"/>
</dbReference>
<dbReference type="InterPro" id="IPR012147">
    <property type="entry name" value="P_Ac_Bu_trans"/>
</dbReference>
<dbReference type="AlphaFoldDB" id="A0A2K8SF14"/>
<keyword evidence="7" id="KW-0012">Acyltransferase</keyword>
<dbReference type="InterPro" id="IPR050500">
    <property type="entry name" value="Phos_Acetyltrans/Butyryltrans"/>
</dbReference>
<evidence type="ECO:0000256" key="3">
    <source>
        <dbReference type="ARBA" id="ARBA00005656"/>
    </source>
</evidence>
<dbReference type="OrthoDB" id="9805787at2"/>
<evidence type="ECO:0000256" key="4">
    <source>
        <dbReference type="ARBA" id="ARBA00012707"/>
    </source>
</evidence>
<evidence type="ECO:0000256" key="7">
    <source>
        <dbReference type="ARBA" id="ARBA00023315"/>
    </source>
</evidence>
<dbReference type="Gene3D" id="3.40.50.10750">
    <property type="entry name" value="Isocitrate/Isopropylmalate dehydrogenase-like"/>
    <property type="match status" value="1"/>
</dbReference>
<dbReference type="InterPro" id="IPR004614">
    <property type="entry name" value="P_AcTrfase"/>
</dbReference>
<dbReference type="Pfam" id="PF01515">
    <property type="entry name" value="PTA_PTB"/>
    <property type="match status" value="1"/>
</dbReference>
<dbReference type="RefSeq" id="WP_100917001.1">
    <property type="nucleotide sequence ID" value="NZ_CP025057.1"/>
</dbReference>
<organism evidence="10 11">
    <name type="scientific">Spiroplasma floricola 23-6</name>
    <dbReference type="NCBI Taxonomy" id="1336749"/>
    <lineage>
        <taxon>Bacteria</taxon>
        <taxon>Bacillati</taxon>
        <taxon>Mycoplasmatota</taxon>
        <taxon>Mollicutes</taxon>
        <taxon>Entomoplasmatales</taxon>
        <taxon>Spiroplasmataceae</taxon>
        <taxon>Spiroplasma</taxon>
    </lineage>
</organism>
<gene>
    <name evidence="10" type="primary">eutD</name>
    <name evidence="10" type="ORF">SFLOR_v1c10010</name>
</gene>
<dbReference type="Gene3D" id="3.40.50.10950">
    <property type="match status" value="1"/>
</dbReference>
<dbReference type="InterPro" id="IPR042112">
    <property type="entry name" value="P_AcTrfase_dom2"/>
</dbReference>
<keyword evidence="11" id="KW-1185">Reference proteome</keyword>
<name>A0A2K8SF14_9MOLU</name>
<dbReference type="Proteomes" id="UP000231823">
    <property type="component" value="Chromosome"/>
</dbReference>
<evidence type="ECO:0000256" key="1">
    <source>
        <dbReference type="ARBA" id="ARBA00000705"/>
    </source>
</evidence>
<keyword evidence="6" id="KW-0808">Transferase</keyword>